<gene>
    <name evidence="9" type="primary">VP1</name>
</gene>
<accession>A0A5S9BE68</accession>
<evidence type="ECO:0000256" key="7">
    <source>
        <dbReference type="ARBA" id="ARBA00022953"/>
    </source>
</evidence>
<feature type="domain" description="RdRp catalytic" evidence="8">
    <location>
        <begin position="547"/>
        <end position="798"/>
    </location>
</feature>
<evidence type="ECO:0000256" key="4">
    <source>
        <dbReference type="ARBA" id="ARBA00022679"/>
    </source>
</evidence>
<dbReference type="GO" id="GO:0006351">
    <property type="term" value="P:DNA-templated transcription"/>
    <property type="evidence" value="ECO:0007669"/>
    <property type="project" value="InterPro"/>
</dbReference>
<sequence>MAVVEQRITSASNAIRRILPNLPLKDDKTYHDYYKYSKWKGSKATARTTLHGVPVFSENSWRDIPRTTQARPRDVVEYYYRSQIPIVELQPEEEFLRNYLLDEKGAGPLLAFLRHRSQEEMAVYGDMALRHWYALVQQLSDDYGHAPLGLACMERFIDDHGDPFHQSTRDLSKISDERYSSSVVLFFEMSICEALHEFNVVLRSRESGIPLTTRFGQQEVDRIAIVRELYTLMLTHPKKVCNMLRASYSWFVKNWGIAAPEVNLLESSGSDDRNSKDITFHRWRRVRNPYSAIVLATEFHKSSLRANLDKVDEATAYASKLAGTPMELRVFRAMMANTYTTEFDPRDQSHLQLASLLLAIQTMAGYGRAWIVNAGDDPERMLKPSRDNHVTRVARETEKFFVKAYEEARMHGHDIIPPEDMYSSLLRLAKNTSSGFSTEVEVKKKYGPRAERRDEIVRIKSRQKALYLMREGHKIYSPDMMNMSYTTPTCYQTRGTRDVPIKATRTIYAINVNVLAPQHILTLPLNEYFARAGGSTHPASSEIGGKIIIGDLEATGSRVMDAADTFRNTSDTGVWTLALDYSNYDTHMTQDNFRRGMISGIRQAVARHHSLRYEGWSVDQLIEAGYGTGRVAGTLWNGKRRVCRMDRADYERLPLEDREVPPDAPFRFRPPGTSPIRSLTLVKEARTLDFVLVTPWDGSDLARVSTHLSGENSTLVANSLHNMAMGRVIQDEVQTRHPGTFEVLSEMYVGDDTLHYVKLLTLDSALIDRAINTIFQTIELCGHEASAAKTTFAPFSAEKTQTHAKQGVYIPQDRMMVISSERRKEIEDVQGYMRAQATTFVTKVSRGFSEDLAHRILLLKASLVGYRRFKATIFDGTKFRRRKFFSEEDGYTLCRLLNPAVLYAPVECNGYGVHPFALNVVQTCETHLDSIQLFPTYADLVSRNVIRTAFPPPWNETDVDSRLLSTQTPMGLYSRIVRPTVRMALTDPDIAALVTQIPLGEHAPDRLSSTMMHSALLKESRARALLAPAYEDRFIESMNKWRPHDLFKPTAGTELTAAYAKVLDLQISARDAPTPLFPDMNLSPAFLAQKQCVGHRTTVRPSRTYMDHIDRILRGDVVMRGIITANTIMTLLEKIGFDHDPADLAIIFELLNLDRRVARRLAEFVTGDRLRFDVHALNKRGIGGDEFTMSLDVCTDGSRDQRITFPPEFTLAERDAAALHAEQIQLLFAAHQGRSVRVALQVRPEHRSALRKARIKMRTPRLRVIRSAARAIRSASLALAEGQFL</sequence>
<evidence type="ECO:0000256" key="1">
    <source>
        <dbReference type="ARBA" id="ARBA00009581"/>
    </source>
</evidence>
<dbReference type="EMBL" id="MF939515">
    <property type="protein sequence ID" value="AYM94259.1"/>
    <property type="molecule type" value="Genomic_RNA"/>
</dbReference>
<dbReference type="InterPro" id="IPR043502">
    <property type="entry name" value="DNA/RNA_pol_sf"/>
</dbReference>
<evidence type="ECO:0000313" key="9">
    <source>
        <dbReference type="EMBL" id="AYM94259.1"/>
    </source>
</evidence>
<dbReference type="InterPro" id="IPR008723">
    <property type="entry name" value="RNA_pol_orbivir"/>
</dbReference>
<keyword evidence="4" id="KW-0808">Transferase</keyword>
<organism evidence="9">
    <name type="scientific">Kemerovo virus</name>
    <dbReference type="NCBI Taxonomy" id="40064"/>
    <lineage>
        <taxon>Viruses</taxon>
        <taxon>Riboviria</taxon>
        <taxon>Orthornavirae</taxon>
        <taxon>Duplornaviricota</taxon>
        <taxon>Resentoviricetes</taxon>
        <taxon>Reovirales</taxon>
        <taxon>Sedoreoviridae</taxon>
        <taxon>Orbivirus</taxon>
        <taxon>Orbivirus magninsulae</taxon>
        <taxon>Great Island virus</taxon>
    </lineage>
</organism>
<dbReference type="GO" id="GO:0003723">
    <property type="term" value="F:RNA binding"/>
    <property type="evidence" value="ECO:0007669"/>
    <property type="project" value="InterPro"/>
</dbReference>
<dbReference type="GO" id="GO:0000166">
    <property type="term" value="F:nucleotide binding"/>
    <property type="evidence" value="ECO:0007669"/>
    <property type="project" value="UniProtKB-KW"/>
</dbReference>
<evidence type="ECO:0000256" key="3">
    <source>
        <dbReference type="ARBA" id="ARBA00022484"/>
    </source>
</evidence>
<keyword evidence="6" id="KW-0547">Nucleotide-binding</keyword>
<evidence type="ECO:0000256" key="2">
    <source>
        <dbReference type="ARBA" id="ARBA00012494"/>
    </source>
</evidence>
<keyword evidence="5" id="KW-0548">Nucleotidyltransferase</keyword>
<evidence type="ECO:0000256" key="5">
    <source>
        <dbReference type="ARBA" id="ARBA00022695"/>
    </source>
</evidence>
<dbReference type="EC" id="2.7.7.48" evidence="2"/>
<dbReference type="SUPFAM" id="SSF56672">
    <property type="entry name" value="DNA/RNA polymerases"/>
    <property type="match status" value="1"/>
</dbReference>
<comment type="similarity">
    <text evidence="1">Belongs to the reoviridae RNA-directed RNA polymerase family.</text>
</comment>
<dbReference type="GO" id="GO:0003968">
    <property type="term" value="F:RNA-directed RNA polymerase activity"/>
    <property type="evidence" value="ECO:0007669"/>
    <property type="project" value="UniProtKB-KW"/>
</dbReference>
<dbReference type="Pfam" id="PF05788">
    <property type="entry name" value="Orbi_VP1"/>
    <property type="match status" value="1"/>
</dbReference>
<evidence type="ECO:0000259" key="8">
    <source>
        <dbReference type="PROSITE" id="PS50523"/>
    </source>
</evidence>
<name>A0A5S9BE68_9REOV</name>
<evidence type="ECO:0000256" key="6">
    <source>
        <dbReference type="ARBA" id="ARBA00022741"/>
    </source>
</evidence>
<proteinExistence type="inferred from homology"/>
<dbReference type="PROSITE" id="PS50523">
    <property type="entry name" value="RDRP_DSRNA_REO"/>
    <property type="match status" value="1"/>
</dbReference>
<protein>
    <recommendedName>
        <fullName evidence="2">RNA-directed RNA polymerase</fullName>
        <ecNumber evidence="2">2.7.7.48</ecNumber>
    </recommendedName>
</protein>
<keyword evidence="3 9" id="KW-0696">RNA-directed RNA polymerase</keyword>
<dbReference type="GO" id="GO:0019079">
    <property type="term" value="P:viral genome replication"/>
    <property type="evidence" value="ECO:0007669"/>
    <property type="project" value="InterPro"/>
</dbReference>
<keyword evidence="7" id="KW-0693">Viral RNA replication</keyword>
<dbReference type="InterPro" id="IPR007097">
    <property type="entry name" value="RNA-dir_pol_reovirus"/>
</dbReference>
<reference evidence="9" key="1">
    <citation type="journal article" date="2019" name="Ticks Tick Borne Dis.">
        <title>Genetic diversity of Kemerovo virus and phylogenetic relationships within the Great Island virus genetic group.</title>
        <authorList>
            <person name="Safonova M.V."/>
            <person name="Gmyl A.P."/>
            <person name="Lukashev A.N."/>
            <person name="Speranskaya A.S."/>
            <person name="Neverov A.D."/>
            <person name="Fedonin G.G."/>
            <person name="Pimkina E.V."/>
            <person name="Matsvay A.D."/>
            <person name="Khafizov K.F."/>
            <person name="Karganova G.G."/>
            <person name="Kozlovskaya L.I."/>
            <person name="Valdokhina A.V."/>
            <person name="Bulanenko V.P."/>
            <person name="Dedkov V.G."/>
        </authorList>
    </citation>
    <scope>NUCLEOTIDE SEQUENCE</scope>
    <source>
        <strain evidence="9">205</strain>
    </source>
</reference>